<protein>
    <submittedName>
        <fullName evidence="2">Uncharacterized protein</fullName>
    </submittedName>
</protein>
<keyword evidence="3" id="KW-1185">Reference proteome</keyword>
<evidence type="ECO:0000313" key="2">
    <source>
        <dbReference type="EMBL" id="KOO22653.1"/>
    </source>
</evidence>
<name>A0A0M0J8U5_9EUKA</name>
<accession>A0A0M0J8U5</accession>
<organism evidence="2 3">
    <name type="scientific">Chrysochromulina tobinii</name>
    <dbReference type="NCBI Taxonomy" id="1460289"/>
    <lineage>
        <taxon>Eukaryota</taxon>
        <taxon>Haptista</taxon>
        <taxon>Haptophyta</taxon>
        <taxon>Prymnesiophyceae</taxon>
        <taxon>Prymnesiales</taxon>
        <taxon>Chrysochromulinaceae</taxon>
        <taxon>Chrysochromulina</taxon>
    </lineage>
</organism>
<dbReference type="Proteomes" id="UP000037460">
    <property type="component" value="Unassembled WGS sequence"/>
</dbReference>
<reference evidence="3" key="1">
    <citation type="journal article" date="2015" name="PLoS Genet.">
        <title>Genome Sequence and Transcriptome Analyses of Chrysochromulina tobin: Metabolic Tools for Enhanced Algal Fitness in the Prominent Order Prymnesiales (Haptophyceae).</title>
        <authorList>
            <person name="Hovde B.T."/>
            <person name="Deodato C.R."/>
            <person name="Hunsperger H.M."/>
            <person name="Ryken S.A."/>
            <person name="Yost W."/>
            <person name="Jha R.K."/>
            <person name="Patterson J."/>
            <person name="Monnat R.J. Jr."/>
            <person name="Barlow S.B."/>
            <person name="Starkenburg S.R."/>
            <person name="Cattolico R.A."/>
        </authorList>
    </citation>
    <scope>NUCLEOTIDE SEQUENCE</scope>
    <source>
        <strain evidence="3">CCMP291</strain>
    </source>
</reference>
<dbReference type="AlphaFoldDB" id="A0A0M0J8U5"/>
<proteinExistence type="predicted"/>
<comment type="caution">
    <text evidence="2">The sequence shown here is derived from an EMBL/GenBank/DDBJ whole genome shotgun (WGS) entry which is preliminary data.</text>
</comment>
<feature type="region of interest" description="Disordered" evidence="1">
    <location>
        <begin position="99"/>
        <end position="118"/>
    </location>
</feature>
<sequence>MAALLKILEDNWIADVATLVKSVSVLEKHLPAAAYVAIKSAAVAASISATSPERNHGRAAVASIADTASEVAAPDPPGGVSTPMKFGNESRLETSIRTNVAQPPRSPQRLQRGGASTFEDPLAERERALRRAEFKAETQRHRAQLQRASRMTLAPDGWAARVWEHGVLALAVLFVLVVTPLELGVLLHSGESVAYEGGTQRPFSPFWWANRLVELILWDGRALPLPRRLP</sequence>
<evidence type="ECO:0000313" key="3">
    <source>
        <dbReference type="Proteomes" id="UP000037460"/>
    </source>
</evidence>
<gene>
    <name evidence="2" type="ORF">Ctob_000581</name>
</gene>
<dbReference type="EMBL" id="JWZX01003263">
    <property type="protein sequence ID" value="KOO22653.1"/>
    <property type="molecule type" value="Genomic_DNA"/>
</dbReference>
<evidence type="ECO:0000256" key="1">
    <source>
        <dbReference type="SAM" id="MobiDB-lite"/>
    </source>
</evidence>